<dbReference type="EMBL" id="KM982402">
    <property type="protein sequence ID" value="AKI80539.1"/>
    <property type="molecule type" value="Genomic_DNA"/>
</dbReference>
<dbReference type="InterPro" id="IPR001171">
    <property type="entry name" value="ERG24_DHCR-like"/>
</dbReference>
<comment type="similarity">
    <text evidence="3">Belongs to the ERG4/ERG24 family.</text>
</comment>
<evidence type="ECO:0000256" key="9">
    <source>
        <dbReference type="ARBA" id="ARBA00022955"/>
    </source>
</evidence>
<evidence type="ECO:0000256" key="17">
    <source>
        <dbReference type="ARBA" id="ARBA00038851"/>
    </source>
</evidence>
<evidence type="ECO:0000256" key="3">
    <source>
        <dbReference type="ARBA" id="ARBA00005402"/>
    </source>
</evidence>
<evidence type="ECO:0000256" key="11">
    <source>
        <dbReference type="ARBA" id="ARBA00023002"/>
    </source>
</evidence>
<evidence type="ECO:0000256" key="12">
    <source>
        <dbReference type="ARBA" id="ARBA00023011"/>
    </source>
</evidence>
<evidence type="ECO:0000256" key="4">
    <source>
        <dbReference type="ARBA" id="ARBA00022516"/>
    </source>
</evidence>
<keyword evidence="7" id="KW-0152">Cholesterol biosynthesis</keyword>
<dbReference type="PANTHER" id="PTHR21257:SF38">
    <property type="entry name" value="7-DEHYDROCHOLESTEROL REDUCTASE"/>
    <property type="match status" value="1"/>
</dbReference>
<dbReference type="Gene3D" id="1.20.120.1630">
    <property type="match status" value="1"/>
</dbReference>
<evidence type="ECO:0000256" key="5">
    <source>
        <dbReference type="ARBA" id="ARBA00022548"/>
    </source>
</evidence>
<keyword evidence="15" id="KW-1207">Sterol metabolism</keyword>
<keyword evidence="8" id="KW-0521">NADP</keyword>
<name>A0A0G2Y7L3_9VIRU</name>
<dbReference type="GO" id="GO:0006695">
    <property type="term" value="P:cholesterol biosynthetic process"/>
    <property type="evidence" value="ECO:0007669"/>
    <property type="project" value="UniProtKB-KW"/>
</dbReference>
<keyword evidence="5" id="KW-0153">Cholesterol metabolism</keyword>
<feature type="transmembrane region" description="Helical" evidence="19">
    <location>
        <begin position="159"/>
        <end position="177"/>
    </location>
</feature>
<keyword evidence="10 19" id="KW-1133">Transmembrane helix</keyword>
<dbReference type="Proteomes" id="UP000240461">
    <property type="component" value="Segment"/>
</dbReference>
<evidence type="ECO:0000313" key="21">
    <source>
        <dbReference type="Proteomes" id="UP000240461"/>
    </source>
</evidence>
<dbReference type="GO" id="GO:0016132">
    <property type="term" value="P:brassinosteroid biosynthetic process"/>
    <property type="evidence" value="ECO:0007669"/>
    <property type="project" value="TreeGrafter"/>
</dbReference>
<protein>
    <recommendedName>
        <fullName evidence="17">7-dehydrocholesterol reductase</fullName>
        <ecNumber evidence="17">1.3.1.21</ecNumber>
    </recommendedName>
    <alternativeName>
        <fullName evidence="18">Sterol Delta(7)-reductase</fullName>
    </alternativeName>
</protein>
<evidence type="ECO:0000256" key="8">
    <source>
        <dbReference type="ARBA" id="ARBA00022857"/>
    </source>
</evidence>
<dbReference type="EC" id="1.3.1.21" evidence="17"/>
<dbReference type="PANTHER" id="PTHR21257">
    <property type="entry name" value="DELTA(14)-STEROL REDUCTASE"/>
    <property type="match status" value="1"/>
</dbReference>
<accession>A0A0G2Y7L3</accession>
<evidence type="ECO:0000256" key="6">
    <source>
        <dbReference type="ARBA" id="ARBA00022692"/>
    </source>
</evidence>
<evidence type="ECO:0000256" key="10">
    <source>
        <dbReference type="ARBA" id="ARBA00022989"/>
    </source>
</evidence>
<evidence type="ECO:0000256" key="16">
    <source>
        <dbReference type="ARBA" id="ARBA00023221"/>
    </source>
</evidence>
<proteinExistence type="inferred from homology"/>
<feature type="transmembrane region" description="Helical" evidence="19">
    <location>
        <begin position="20"/>
        <end position="43"/>
    </location>
</feature>
<feature type="transmembrane region" description="Helical" evidence="19">
    <location>
        <begin position="281"/>
        <end position="299"/>
    </location>
</feature>
<sequence>MNSYQTNTATSWGRNHIPTLLDNLTTAAMFMFCPFIILVFYLITYGEYLGSIGDFYLDVINGDWQTIWSNIPSFKMNVLGGCLLWIVFQLILSKLPDIIHRFVPHYVGGIKAGHITPAGNLVYYNINGLQAFIITHVLVIMSCYYGVFSPTIIMDNWGSIFWSVNIIGYLITFLAYFKALTFSSHPSDNKFTGKLFYDIVMGIEFNPEIFGTDLKLFFNGRPGIIAWNLINLSCAMKQYENFGYVSNSMILVIILQLIYIVDFFYNENWYVHTVDIAHDHFGWMLAWGDTVWLPFGYTLQAGYLMNNPVDLSTGFFNLVFAMGIIGYIIFRTANYQKDKYRSNTQGVKYISCTYRTADGLNRESKLIYSGLWGVSRHMNYTGDIILSTAYCLACGFSHFIPYFYCVYMTILLVTRCLRDEQRCSRKYGKYWKIYTKQVPYRFIPGIY</sequence>
<keyword evidence="13" id="KW-0443">Lipid metabolism</keyword>
<dbReference type="GO" id="GO:0047598">
    <property type="term" value="F:7-dehydrocholesterol reductase activity"/>
    <property type="evidence" value="ECO:0007669"/>
    <property type="project" value="UniProtKB-EC"/>
</dbReference>
<comment type="pathway">
    <text evidence="2">Steroid biosynthesis; cholesterol biosynthesis.</text>
</comment>
<keyword evidence="4" id="KW-0444">Lipid biosynthesis</keyword>
<reference evidence="20 21" key="1">
    <citation type="submission" date="2014-10" db="EMBL/GenBank/DDBJ databases">
        <title>Pan-genome analysis of Brazilian lineage A amoebal mimiviruses.</title>
        <authorList>
            <person name="Assis F.L."/>
            <person name="Abrahao J.S."/>
            <person name="Kroon E.G."/>
            <person name="Dornas F.P."/>
            <person name="Andrade K.R."/>
            <person name="Borato P.V.M."/>
            <person name="Pilotto M.R."/>
            <person name="Benamar S."/>
            <person name="LaScola B."/>
            <person name="Colson P."/>
        </authorList>
    </citation>
    <scope>NUCLEOTIDE SEQUENCE [LARGE SCALE GENOMIC DNA]</scope>
    <source>
        <strain evidence="20 21">Kroon</strain>
    </source>
</reference>
<evidence type="ECO:0000313" key="20">
    <source>
        <dbReference type="EMBL" id="AKI80539.1"/>
    </source>
</evidence>
<dbReference type="FunFam" id="1.20.120.1630:FF:000004">
    <property type="entry name" value="7-dehydrocholesterol reductase"/>
    <property type="match status" value="1"/>
</dbReference>
<dbReference type="GO" id="GO:0016020">
    <property type="term" value="C:membrane"/>
    <property type="evidence" value="ECO:0007669"/>
    <property type="project" value="UniProtKB-SubCell"/>
</dbReference>
<evidence type="ECO:0000256" key="18">
    <source>
        <dbReference type="ARBA" id="ARBA00042688"/>
    </source>
</evidence>
<keyword evidence="21" id="KW-1185">Reference proteome</keyword>
<keyword evidence="9" id="KW-0752">Steroid biosynthesis</keyword>
<comment type="subcellular location">
    <subcellularLocation>
        <location evidence="1">Membrane</location>
        <topology evidence="1">Multi-pass membrane protein</topology>
    </subcellularLocation>
</comment>
<keyword evidence="11" id="KW-0560">Oxidoreductase</keyword>
<evidence type="ECO:0000256" key="19">
    <source>
        <dbReference type="SAM" id="Phobius"/>
    </source>
</evidence>
<keyword evidence="14 19" id="KW-0472">Membrane</keyword>
<dbReference type="Pfam" id="PF01222">
    <property type="entry name" value="ERG4_ERG24"/>
    <property type="match status" value="1"/>
</dbReference>
<evidence type="ECO:0000256" key="2">
    <source>
        <dbReference type="ARBA" id="ARBA00004770"/>
    </source>
</evidence>
<evidence type="ECO:0000256" key="7">
    <source>
        <dbReference type="ARBA" id="ARBA00022778"/>
    </source>
</evidence>
<feature type="transmembrane region" description="Helical" evidence="19">
    <location>
        <begin position="121"/>
        <end position="147"/>
    </location>
</feature>
<keyword evidence="6 19" id="KW-0812">Transmembrane</keyword>
<feature type="transmembrane region" description="Helical" evidence="19">
    <location>
        <begin position="311"/>
        <end position="330"/>
    </location>
</feature>
<keyword evidence="12" id="KW-0756">Sterol biosynthesis</keyword>
<organism evidence="20 21">
    <name type="scientific">Acanthamoeba polyphaga mimivirus Kroon</name>
    <dbReference type="NCBI Taxonomy" id="3069720"/>
    <lineage>
        <taxon>Viruses</taxon>
        <taxon>Varidnaviria</taxon>
        <taxon>Bamfordvirae</taxon>
        <taxon>Nucleocytoviricota</taxon>
        <taxon>Megaviricetes</taxon>
        <taxon>Imitervirales</taxon>
        <taxon>Mimiviridae</taxon>
        <taxon>Megamimivirinae</taxon>
        <taxon>Mimivirus</taxon>
        <taxon>Mimivirus lagoaense</taxon>
    </lineage>
</organism>
<evidence type="ECO:0000256" key="15">
    <source>
        <dbReference type="ARBA" id="ARBA00023166"/>
    </source>
</evidence>
<keyword evidence="16" id="KW-0753">Steroid metabolism</keyword>
<evidence type="ECO:0000256" key="13">
    <source>
        <dbReference type="ARBA" id="ARBA00023098"/>
    </source>
</evidence>
<dbReference type="KEGG" id="vg:80514337"/>
<feature type="transmembrane region" description="Helical" evidence="19">
    <location>
        <begin position="74"/>
        <end position="92"/>
    </location>
</feature>
<evidence type="ECO:0000256" key="1">
    <source>
        <dbReference type="ARBA" id="ARBA00004141"/>
    </source>
</evidence>
<evidence type="ECO:0000256" key="14">
    <source>
        <dbReference type="ARBA" id="ARBA00023136"/>
    </source>
</evidence>
<feature type="transmembrane region" description="Helical" evidence="19">
    <location>
        <begin position="242"/>
        <end position="261"/>
    </location>
</feature>